<dbReference type="SMART" id="SM00858">
    <property type="entry name" value="SAF"/>
    <property type="match status" value="1"/>
</dbReference>
<dbReference type="CDD" id="cd11614">
    <property type="entry name" value="SAF_CpaB_FlgA_like"/>
    <property type="match status" value="1"/>
</dbReference>
<evidence type="ECO:0000256" key="3">
    <source>
        <dbReference type="ARBA" id="ARBA00022764"/>
    </source>
</evidence>
<dbReference type="InterPro" id="IPR017585">
    <property type="entry name" value="SAF_FlgA"/>
</dbReference>
<keyword evidence="2 4" id="KW-0732">Signal</keyword>
<keyword evidence="6" id="KW-0966">Cell projection</keyword>
<feature type="domain" description="SAF" evidence="5">
    <location>
        <begin position="185"/>
        <end position="247"/>
    </location>
</feature>
<dbReference type="Gene3D" id="2.30.30.760">
    <property type="match status" value="1"/>
</dbReference>
<feature type="signal peptide" evidence="4">
    <location>
        <begin position="1"/>
        <end position="25"/>
    </location>
</feature>
<dbReference type="GO" id="GO:0042597">
    <property type="term" value="C:periplasmic space"/>
    <property type="evidence" value="ECO:0007669"/>
    <property type="project" value="UniProtKB-SubCell"/>
</dbReference>
<dbReference type="PANTHER" id="PTHR36307">
    <property type="entry name" value="FLAGELLA BASAL BODY P-RING FORMATION PROTEIN FLGA"/>
    <property type="match status" value="1"/>
</dbReference>
<dbReference type="KEGG" id="acek:FLP30_03310"/>
<organism evidence="6 7">
    <name type="scientific">Acetobacter vaccinii</name>
    <dbReference type="NCBI Taxonomy" id="2592655"/>
    <lineage>
        <taxon>Bacteria</taxon>
        <taxon>Pseudomonadati</taxon>
        <taxon>Pseudomonadota</taxon>
        <taxon>Alphaproteobacteria</taxon>
        <taxon>Acetobacterales</taxon>
        <taxon>Acetobacteraceae</taxon>
        <taxon>Acetobacter</taxon>
    </lineage>
</organism>
<dbReference type="InterPro" id="IPR013974">
    <property type="entry name" value="SAF"/>
</dbReference>
<dbReference type="Gene3D" id="3.90.1210.10">
    <property type="entry name" value="Antifreeze-like/N-acetylneuraminic acid synthase C-terminal domain"/>
    <property type="match status" value="1"/>
</dbReference>
<protein>
    <submittedName>
        <fullName evidence="6">Flagellar basal body P-ring formation protein FlgA</fullName>
    </submittedName>
</protein>
<evidence type="ECO:0000256" key="1">
    <source>
        <dbReference type="ARBA" id="ARBA00004418"/>
    </source>
</evidence>
<name>A0A5C1YN20_9PROT</name>
<evidence type="ECO:0000313" key="6">
    <source>
        <dbReference type="EMBL" id="QEO16898.1"/>
    </source>
</evidence>
<keyword evidence="6" id="KW-0969">Cilium</keyword>
<dbReference type="InterPro" id="IPR039246">
    <property type="entry name" value="Flagellar_FlgA"/>
</dbReference>
<proteinExistence type="predicted"/>
<dbReference type="Pfam" id="PF13144">
    <property type="entry name" value="ChapFlgA"/>
    <property type="match status" value="1"/>
</dbReference>
<reference evidence="6 7" key="1">
    <citation type="submission" date="2019-09" db="EMBL/GenBank/DDBJ databases">
        <title>Genome sequencing of strain KACC 21233.</title>
        <authorList>
            <person name="Heo J."/>
            <person name="Kim S.-J."/>
            <person name="Kim J.-S."/>
            <person name="Hong S.-B."/>
            <person name="Kwon S.-W."/>
        </authorList>
    </citation>
    <scope>NUCLEOTIDE SEQUENCE [LARGE SCALE GENOMIC DNA]</scope>
    <source>
        <strain evidence="6 7">KACC 21233</strain>
    </source>
</reference>
<dbReference type="PANTHER" id="PTHR36307:SF1">
    <property type="entry name" value="FLAGELLA BASAL BODY P-RING FORMATION PROTEIN FLGA"/>
    <property type="match status" value="1"/>
</dbReference>
<dbReference type="PROSITE" id="PS51257">
    <property type="entry name" value="PROKAR_LIPOPROTEIN"/>
    <property type="match status" value="1"/>
</dbReference>
<accession>A0A5C1YN20</accession>
<evidence type="ECO:0000256" key="4">
    <source>
        <dbReference type="SAM" id="SignalP"/>
    </source>
</evidence>
<evidence type="ECO:0000256" key="2">
    <source>
        <dbReference type="ARBA" id="ARBA00022729"/>
    </source>
</evidence>
<sequence length="340" mass="35475">MSARSAVWACAVAGVLLGQAGAACAASLRATSVITGDNVRLSDLFSGLDPGQDKVLGPAPPPGGSIQVGGRQLIAIADQYDVDWVDQSPSALATIKRAGRVLDRDYFVDLVQKQLPDSEDGPVSVEVTEFHPLTVAPNDPAPVVLSDMNWDRRTGRFTATVYRATPTGDVTQDSFLLKGVVRAAHKVLVFSRTLAMGAVLSPNDVQINDSYTGHTAAGTVADAGDVAGMTLLHSVLAGDVVMARDLQRTIVMHKGDPVLIVFAVPGVHLTATGRALEDGGMGQYVRAINASSGMVATGRVTSASELSVEPGSHAVQSDPNTLRRLSAANRADARASMSLR</sequence>
<dbReference type="GO" id="GO:0044780">
    <property type="term" value="P:bacterial-type flagellum assembly"/>
    <property type="evidence" value="ECO:0007669"/>
    <property type="project" value="InterPro"/>
</dbReference>
<dbReference type="EMBL" id="CP043506">
    <property type="protein sequence ID" value="QEO16898.1"/>
    <property type="molecule type" value="Genomic_DNA"/>
</dbReference>
<keyword evidence="3" id="KW-0574">Periplasm</keyword>
<keyword evidence="6" id="KW-0282">Flagellum</keyword>
<dbReference type="OrthoDB" id="7727421at2"/>
<evidence type="ECO:0000313" key="7">
    <source>
        <dbReference type="Proteomes" id="UP000324536"/>
    </source>
</evidence>
<dbReference type="AlphaFoldDB" id="A0A5C1YN20"/>
<keyword evidence="7" id="KW-1185">Reference proteome</keyword>
<comment type="subcellular location">
    <subcellularLocation>
        <location evidence="1">Periplasm</location>
    </subcellularLocation>
</comment>
<dbReference type="Proteomes" id="UP000324536">
    <property type="component" value="Chromosome"/>
</dbReference>
<dbReference type="RefSeq" id="WP_149278578.1">
    <property type="nucleotide sequence ID" value="NZ_CP043506.1"/>
</dbReference>
<gene>
    <name evidence="6" type="primary">flgA</name>
    <name evidence="6" type="ORF">FLP30_03310</name>
</gene>
<dbReference type="NCBIfam" id="TIGR03170">
    <property type="entry name" value="flgA_cterm"/>
    <property type="match status" value="1"/>
</dbReference>
<feature type="chain" id="PRO_5022971950" evidence="4">
    <location>
        <begin position="26"/>
        <end position="340"/>
    </location>
</feature>
<evidence type="ECO:0000259" key="5">
    <source>
        <dbReference type="SMART" id="SM00858"/>
    </source>
</evidence>